<sequence>MSHKIAAVCLLMSCLFAAVYGAAKVPIAVYYESLCPDSAKFITEQLYPAVRGELRDVVDLTLVPFGKSQFFTQGAEVTFTCHHGPNECYGNKVHACAIEHIQANSYQVEYTRESLTIDFINCLMKAGKNFPDNVYPGQRCAQENHINNWENIKTCANSTEGSVLLRKAGEATQRLKEPLTSVPTILFNEQFEKKVNERAQENFVGTLCKYVSAPQPHICTAHNGAAAPSITSVSAILGSLLGLWSIIRLFH</sequence>
<feature type="signal peptide" evidence="3">
    <location>
        <begin position="1"/>
        <end position="21"/>
    </location>
</feature>
<organism evidence="4 5">
    <name type="scientific">Drosophila kikkawai</name>
    <name type="common">Fruit fly</name>
    <dbReference type="NCBI Taxonomy" id="30033"/>
    <lineage>
        <taxon>Eukaryota</taxon>
        <taxon>Metazoa</taxon>
        <taxon>Ecdysozoa</taxon>
        <taxon>Arthropoda</taxon>
        <taxon>Hexapoda</taxon>
        <taxon>Insecta</taxon>
        <taxon>Pterygota</taxon>
        <taxon>Neoptera</taxon>
        <taxon>Endopterygota</taxon>
        <taxon>Diptera</taxon>
        <taxon>Brachycera</taxon>
        <taxon>Muscomorpha</taxon>
        <taxon>Ephydroidea</taxon>
        <taxon>Drosophilidae</taxon>
        <taxon>Drosophila</taxon>
        <taxon>Sophophora</taxon>
    </lineage>
</organism>
<evidence type="ECO:0000313" key="5">
    <source>
        <dbReference type="RefSeq" id="XP_017021505.1"/>
    </source>
</evidence>
<dbReference type="GO" id="GO:0016671">
    <property type="term" value="F:oxidoreductase activity, acting on a sulfur group of donors, disulfide as acceptor"/>
    <property type="evidence" value="ECO:0007669"/>
    <property type="project" value="InterPro"/>
</dbReference>
<gene>
    <name evidence="5" type="primary">GILT1</name>
</gene>
<dbReference type="RefSeq" id="XP_017021505.1">
    <property type="nucleotide sequence ID" value="XM_017166016.3"/>
</dbReference>
<keyword evidence="3" id="KW-0732">Signal</keyword>
<proteinExistence type="inferred from homology"/>
<keyword evidence="4" id="KW-1185">Reference proteome</keyword>
<dbReference type="PANTHER" id="PTHR13234:SF69">
    <property type="entry name" value="GILT-LIKE PROTEIN 1"/>
    <property type="match status" value="1"/>
</dbReference>
<protein>
    <submittedName>
        <fullName evidence="5">GILT-like protein 1</fullName>
    </submittedName>
</protein>
<dbReference type="OrthoDB" id="958254at2759"/>
<evidence type="ECO:0000313" key="4">
    <source>
        <dbReference type="Proteomes" id="UP001652661"/>
    </source>
</evidence>
<evidence type="ECO:0000256" key="2">
    <source>
        <dbReference type="ARBA" id="ARBA00023180"/>
    </source>
</evidence>
<evidence type="ECO:0000256" key="1">
    <source>
        <dbReference type="ARBA" id="ARBA00005679"/>
    </source>
</evidence>
<accession>A0A6P4I085</accession>
<reference evidence="5" key="1">
    <citation type="submission" date="2025-08" db="UniProtKB">
        <authorList>
            <consortium name="RefSeq"/>
        </authorList>
    </citation>
    <scope>IDENTIFICATION</scope>
    <source>
        <strain evidence="5">14028-0561.14</strain>
        <tissue evidence="5">Whole fly</tissue>
    </source>
</reference>
<name>A0A6P4I085_DROKI</name>
<dbReference type="AlphaFoldDB" id="A0A6P4I085"/>
<comment type="similarity">
    <text evidence="1">Belongs to the GILT family.</text>
</comment>
<dbReference type="InterPro" id="IPR004911">
    <property type="entry name" value="Interferon-induced_GILT"/>
</dbReference>
<evidence type="ECO:0000256" key="3">
    <source>
        <dbReference type="SAM" id="SignalP"/>
    </source>
</evidence>
<keyword evidence="2" id="KW-0325">Glycoprotein</keyword>
<dbReference type="PANTHER" id="PTHR13234">
    <property type="entry name" value="GAMMA-INTERFERON INDUCIBLE LYSOSOMAL THIOL REDUCTASE GILT"/>
    <property type="match status" value="1"/>
</dbReference>
<dbReference type="Pfam" id="PF03227">
    <property type="entry name" value="GILT"/>
    <property type="match status" value="1"/>
</dbReference>
<feature type="chain" id="PRO_5028133028" evidence="3">
    <location>
        <begin position="22"/>
        <end position="251"/>
    </location>
</feature>
<dbReference type="Proteomes" id="UP001652661">
    <property type="component" value="Chromosome 3R"/>
</dbReference>
<dbReference type="Gene3D" id="3.40.30.10">
    <property type="entry name" value="Glutaredoxin"/>
    <property type="match status" value="1"/>
</dbReference>